<comment type="function">
    <text evidence="6">Tyrosine protein phosphatase which functions as a dosage-dependent inducer of mitotic progression.</text>
</comment>
<evidence type="ECO:0000256" key="1">
    <source>
        <dbReference type="ARBA" id="ARBA00011065"/>
    </source>
</evidence>
<dbReference type="CDD" id="cd01530">
    <property type="entry name" value="Cdc25"/>
    <property type="match status" value="1"/>
</dbReference>
<accession>A0ABQ9FJB3</accession>
<dbReference type="PANTHER" id="PTHR10828">
    <property type="entry name" value="M-PHASE INDUCER PHOSPHATASE DUAL SPECIFICITY PHOSPHATASE CDC25"/>
    <property type="match status" value="1"/>
</dbReference>
<dbReference type="PROSITE" id="PS50206">
    <property type="entry name" value="RHODANESE_3"/>
    <property type="match status" value="1"/>
</dbReference>
<proteinExistence type="inferred from homology"/>
<keyword evidence="9" id="KW-1185">Reference proteome</keyword>
<evidence type="ECO:0000256" key="3">
    <source>
        <dbReference type="ARBA" id="ARBA00022801"/>
    </source>
</evidence>
<organism evidence="8 9">
    <name type="scientific">Tegillarca granosa</name>
    <name type="common">Malaysian cockle</name>
    <name type="synonym">Anadara granosa</name>
    <dbReference type="NCBI Taxonomy" id="220873"/>
    <lineage>
        <taxon>Eukaryota</taxon>
        <taxon>Metazoa</taxon>
        <taxon>Spiralia</taxon>
        <taxon>Lophotrochozoa</taxon>
        <taxon>Mollusca</taxon>
        <taxon>Bivalvia</taxon>
        <taxon>Autobranchia</taxon>
        <taxon>Pteriomorphia</taxon>
        <taxon>Arcoida</taxon>
        <taxon>Arcoidea</taxon>
        <taxon>Arcidae</taxon>
        <taxon>Tegillarca</taxon>
    </lineage>
</organism>
<keyword evidence="3 6" id="KW-0378">Hydrolase</keyword>
<keyword evidence="6" id="KW-0498">Mitosis</keyword>
<evidence type="ECO:0000313" key="9">
    <source>
        <dbReference type="Proteomes" id="UP001217089"/>
    </source>
</evidence>
<evidence type="ECO:0000256" key="5">
    <source>
        <dbReference type="ARBA" id="ARBA00023306"/>
    </source>
</evidence>
<evidence type="ECO:0000259" key="7">
    <source>
        <dbReference type="PROSITE" id="PS50206"/>
    </source>
</evidence>
<keyword evidence="2 6" id="KW-0132">Cell division</keyword>
<evidence type="ECO:0000256" key="6">
    <source>
        <dbReference type="RuleBase" id="RU368028"/>
    </source>
</evidence>
<dbReference type="Pfam" id="PF00581">
    <property type="entry name" value="Rhodanese"/>
    <property type="match status" value="1"/>
</dbReference>
<comment type="similarity">
    <text evidence="1 6">Belongs to the MPI phosphatase family.</text>
</comment>
<evidence type="ECO:0000256" key="4">
    <source>
        <dbReference type="ARBA" id="ARBA00022912"/>
    </source>
</evidence>
<sequence>MALFQDDEDFGFQELDTLSVFTPGKYEKKADITPVIRRIPAICQDEDSGLGMDDDVIVKETHSDTIIARPNSGMADILQGDFDNVINNYRIIDCRYPYEYEGGHIKGAENIYTHDGIIELLHRDDVTSDGSRPIIIFHCEFSSERGPKLCRYLRSKDREVNADNYPHLNYPEIYLLYGGYKEFYFNHKELCDPISYKPMLHSDHADDLRHFRSKSKSWTAGEKRRKRTQRLRF</sequence>
<keyword evidence="5 6" id="KW-0131">Cell cycle</keyword>
<gene>
    <name evidence="8" type="ORF">KUTeg_005297</name>
</gene>
<dbReference type="Proteomes" id="UP001217089">
    <property type="component" value="Unassembled WGS sequence"/>
</dbReference>
<dbReference type="InterPro" id="IPR000751">
    <property type="entry name" value="MPI_Phosphatase"/>
</dbReference>
<evidence type="ECO:0000313" key="8">
    <source>
        <dbReference type="EMBL" id="KAJ8317393.1"/>
    </source>
</evidence>
<comment type="caution">
    <text evidence="8">The sequence shown here is derived from an EMBL/GenBank/DDBJ whole genome shotgun (WGS) entry which is preliminary data.</text>
</comment>
<dbReference type="EC" id="3.1.3.48" evidence="6"/>
<name>A0ABQ9FJB3_TEGGR</name>
<dbReference type="InterPro" id="IPR001763">
    <property type="entry name" value="Rhodanese-like_dom"/>
</dbReference>
<protein>
    <recommendedName>
        <fullName evidence="6">M-phase inducer phosphatase</fullName>
        <ecNumber evidence="6">3.1.3.48</ecNumber>
    </recommendedName>
</protein>
<dbReference type="InterPro" id="IPR036873">
    <property type="entry name" value="Rhodanese-like_dom_sf"/>
</dbReference>
<reference evidence="8 9" key="1">
    <citation type="submission" date="2022-12" db="EMBL/GenBank/DDBJ databases">
        <title>Chromosome-level genome of Tegillarca granosa.</title>
        <authorList>
            <person name="Kim J."/>
        </authorList>
    </citation>
    <scope>NUCLEOTIDE SEQUENCE [LARGE SCALE GENOMIC DNA]</scope>
    <source>
        <strain evidence="8">Teg-2019</strain>
        <tissue evidence="8">Adductor muscle</tissue>
    </source>
</reference>
<comment type="catalytic activity">
    <reaction evidence="6">
        <text>O-phospho-L-tyrosyl-[protein] + H2O = L-tyrosyl-[protein] + phosphate</text>
        <dbReference type="Rhea" id="RHEA:10684"/>
        <dbReference type="Rhea" id="RHEA-COMP:10136"/>
        <dbReference type="Rhea" id="RHEA-COMP:20101"/>
        <dbReference type="ChEBI" id="CHEBI:15377"/>
        <dbReference type="ChEBI" id="CHEBI:43474"/>
        <dbReference type="ChEBI" id="CHEBI:46858"/>
        <dbReference type="ChEBI" id="CHEBI:61978"/>
        <dbReference type="EC" id="3.1.3.48"/>
    </reaction>
</comment>
<dbReference type="PRINTS" id="PR00716">
    <property type="entry name" value="MPIPHPHTASE"/>
</dbReference>
<keyword evidence="4 6" id="KW-0904">Protein phosphatase</keyword>
<feature type="domain" description="Rhodanese" evidence="7">
    <location>
        <begin position="85"/>
        <end position="192"/>
    </location>
</feature>
<dbReference type="SMART" id="SM00450">
    <property type="entry name" value="RHOD"/>
    <property type="match status" value="1"/>
</dbReference>
<dbReference type="EMBL" id="JARBDR010000246">
    <property type="protein sequence ID" value="KAJ8317393.1"/>
    <property type="molecule type" value="Genomic_DNA"/>
</dbReference>
<dbReference type="PANTHER" id="PTHR10828:SF76">
    <property type="entry name" value="M-PHASE INDUCER PHOSPHATASE"/>
    <property type="match status" value="1"/>
</dbReference>
<evidence type="ECO:0000256" key="2">
    <source>
        <dbReference type="ARBA" id="ARBA00022618"/>
    </source>
</evidence>
<dbReference type="SUPFAM" id="SSF52821">
    <property type="entry name" value="Rhodanese/Cell cycle control phosphatase"/>
    <property type="match status" value="1"/>
</dbReference>
<dbReference type="Gene3D" id="3.40.250.10">
    <property type="entry name" value="Rhodanese-like domain"/>
    <property type="match status" value="1"/>
</dbReference>